<dbReference type="AlphaFoldDB" id="A0A8H3DLX8"/>
<dbReference type="SUPFAM" id="SSF52047">
    <property type="entry name" value="RNI-like"/>
    <property type="match status" value="1"/>
</dbReference>
<dbReference type="Proteomes" id="UP000663831">
    <property type="component" value="Unassembled WGS sequence"/>
</dbReference>
<proteinExistence type="predicted"/>
<name>A0A8H3DLX8_9AGAM</name>
<evidence type="ECO:0000313" key="2">
    <source>
        <dbReference type="Proteomes" id="UP000663831"/>
    </source>
</evidence>
<accession>A0A8H3DLX8</accession>
<protein>
    <recommendedName>
        <fullName evidence="3">F-box domain-containing protein</fullName>
    </recommendedName>
</protein>
<evidence type="ECO:0008006" key="3">
    <source>
        <dbReference type="Google" id="ProtNLM"/>
    </source>
</evidence>
<sequence>MPKNLDCFSRCPELKSVHLLPKKLSTSSKKQDWIERLPQLLRFTNLTRFSLKSQGISHKFNFSQLEPLAHLLQSSPSLEFIVLDLKDTYHSGQTYSPTVILEPLGDQFVLPRLHTFHMLGSADPGWLEFASDPTHPFRTFLARHPSIRDLAIGCPMDIEGTGINPDDLSQLLPSVKHLAIPSFMCESVVKSQLALHLESLVISDPSFHDEDALDPVAEAMRIRTLPNLRKLSIWAESEDFELTAGVVEAFTSAAKGLEELEFRVPVDDYSGFIEAMGMAENLRQIKLVPSQVMKFGLPVS</sequence>
<organism evidence="1 2">
    <name type="scientific">Rhizoctonia solani</name>
    <dbReference type="NCBI Taxonomy" id="456999"/>
    <lineage>
        <taxon>Eukaryota</taxon>
        <taxon>Fungi</taxon>
        <taxon>Dikarya</taxon>
        <taxon>Basidiomycota</taxon>
        <taxon>Agaricomycotina</taxon>
        <taxon>Agaricomycetes</taxon>
        <taxon>Cantharellales</taxon>
        <taxon>Ceratobasidiaceae</taxon>
        <taxon>Rhizoctonia</taxon>
    </lineage>
</organism>
<dbReference type="EMBL" id="CAJMWV010008874">
    <property type="protein sequence ID" value="CAE6537083.1"/>
    <property type="molecule type" value="Genomic_DNA"/>
</dbReference>
<evidence type="ECO:0000313" key="1">
    <source>
        <dbReference type="EMBL" id="CAE6537083.1"/>
    </source>
</evidence>
<comment type="caution">
    <text evidence="1">The sequence shown here is derived from an EMBL/GenBank/DDBJ whole genome shotgun (WGS) entry which is preliminary data.</text>
</comment>
<dbReference type="InterPro" id="IPR032675">
    <property type="entry name" value="LRR_dom_sf"/>
</dbReference>
<dbReference type="Gene3D" id="3.80.10.10">
    <property type="entry name" value="Ribonuclease Inhibitor"/>
    <property type="match status" value="1"/>
</dbReference>
<gene>
    <name evidence="1" type="ORF">RDB_LOCUS166983</name>
</gene>
<reference evidence="1" key="1">
    <citation type="submission" date="2021-01" db="EMBL/GenBank/DDBJ databases">
        <authorList>
            <person name="Kaushik A."/>
        </authorList>
    </citation>
    <scope>NUCLEOTIDE SEQUENCE</scope>
    <source>
        <strain evidence="1">AG3-1AP</strain>
    </source>
</reference>